<accession>A0A2T6KQF2</accession>
<keyword evidence="2" id="KW-1185">Reference proteome</keyword>
<sequence length="40" mass="4136">MRTIGVVPSKVEKHKAAIGANLKTVAGIAMPTGCDRSPET</sequence>
<dbReference type="EMBL" id="QBUD01000001">
    <property type="protein sequence ID" value="PUB18783.1"/>
    <property type="molecule type" value="Genomic_DNA"/>
</dbReference>
<gene>
    <name evidence="1" type="ORF">C8N45_101370</name>
</gene>
<comment type="caution">
    <text evidence="1">The sequence shown here is derived from an EMBL/GenBank/DDBJ whole genome shotgun (WGS) entry which is preliminary data.</text>
</comment>
<dbReference type="Proteomes" id="UP000244523">
    <property type="component" value="Unassembled WGS sequence"/>
</dbReference>
<proteinExistence type="predicted"/>
<name>A0A2T6KQF2_9RHOB</name>
<evidence type="ECO:0000313" key="1">
    <source>
        <dbReference type="EMBL" id="PUB18783.1"/>
    </source>
</evidence>
<protein>
    <submittedName>
        <fullName evidence="1">Uncharacterized protein</fullName>
    </submittedName>
</protein>
<organism evidence="1 2">
    <name type="scientific">Yoonia sediminilitoris</name>
    <dbReference type="NCBI Taxonomy" id="1286148"/>
    <lineage>
        <taxon>Bacteria</taxon>
        <taxon>Pseudomonadati</taxon>
        <taxon>Pseudomonadota</taxon>
        <taxon>Alphaproteobacteria</taxon>
        <taxon>Rhodobacterales</taxon>
        <taxon>Paracoccaceae</taxon>
        <taxon>Yoonia</taxon>
    </lineage>
</organism>
<evidence type="ECO:0000313" key="2">
    <source>
        <dbReference type="Proteomes" id="UP000244523"/>
    </source>
</evidence>
<reference evidence="1 2" key="1">
    <citation type="submission" date="2018-04" db="EMBL/GenBank/DDBJ databases">
        <title>Genomic Encyclopedia of Archaeal and Bacterial Type Strains, Phase II (KMG-II): from individual species to whole genera.</title>
        <authorList>
            <person name="Goeker M."/>
        </authorList>
    </citation>
    <scope>NUCLEOTIDE SEQUENCE [LARGE SCALE GENOMIC DNA]</scope>
    <source>
        <strain evidence="1 2">DSM 29955</strain>
    </source>
</reference>
<dbReference type="AlphaFoldDB" id="A0A2T6KQF2"/>